<protein>
    <submittedName>
        <fullName evidence="1">Uncharacterized protein</fullName>
    </submittedName>
</protein>
<evidence type="ECO:0000313" key="1">
    <source>
        <dbReference type="EMBL" id="MFA0790231.1"/>
    </source>
</evidence>
<organism evidence="1 2">
    <name type="scientific">Microbulbifer echini</name>
    <dbReference type="NCBI Taxonomy" id="1529067"/>
    <lineage>
        <taxon>Bacteria</taxon>
        <taxon>Pseudomonadati</taxon>
        <taxon>Pseudomonadota</taxon>
        <taxon>Gammaproteobacteria</taxon>
        <taxon>Cellvibrionales</taxon>
        <taxon>Microbulbiferaceae</taxon>
        <taxon>Microbulbifer</taxon>
    </lineage>
</organism>
<sequence>MVSEFADIVVNFSDTEQFYFWRASSYLPRWHTGQGVNYVEQLFETRGDGVGLRWDKLNRHSHVRIIRQSQNDVVIHWRYAPKFDVHKDPMLPGWTGWVDEYYTVKPDRTILRETYDHDNERKITHNLTLNPNGTITQVSAQPSAYVSPVPEFYSADALPAGPDSGFGAQYTKLGYVGAWDTGPEDQYQPRSNLWNDNWQVHADPDVIVNFDGNDTKWVFWRGLGFVPSLVSENGAWFSNEFNESWGWPEMCESGGAEPMNDKQVRYSHVRVIENTPARVVVQWRYHPTGICYNLIDTEDSPDGWGAASEFVFYIYPDGTVLSRNTLFSQQVNTYGDAPNGFEYHEAMIIHSAGKDPWDNIEIDNTLTLVNMNGQAESYDGANGGINNRGSEAFELPLQANIARINLKDTEFDTFTIMEHGGSLEIIPYSEVGFEEEYPDHHFVRWDHWPVNQIRAFGRGASDSLYPSHTSLFHMAFNPPFKQDDFSQTRLLLTGLSNMSTAQVTKLAKSWLQAPVVANVTGSSDYGYDEAQRAYYFDASDSLSFRLSGSSANPVFNPAFVLEGWENESDIVVKINGQATDDFKRGNIRGASGKKITIIFLPLNSDSETDIEICKAKDC</sequence>
<reference evidence="1 2" key="1">
    <citation type="submission" date="2024-08" db="EMBL/GenBank/DDBJ databases">
        <authorList>
            <person name="Ishaq N."/>
        </authorList>
    </citation>
    <scope>NUCLEOTIDE SEQUENCE [LARGE SCALE GENOMIC DNA]</scope>
    <source>
        <strain evidence="1 2">JCM 30400</strain>
    </source>
</reference>
<evidence type="ECO:0000313" key="2">
    <source>
        <dbReference type="Proteomes" id="UP001569414"/>
    </source>
</evidence>
<proteinExistence type="predicted"/>
<dbReference type="RefSeq" id="WP_371843050.1">
    <property type="nucleotide sequence ID" value="NZ_JBGMEL010000005.1"/>
</dbReference>
<accession>A0ABV4NMK4</accession>
<name>A0ABV4NMK4_9GAMM</name>
<comment type="caution">
    <text evidence="1">The sequence shown here is derived from an EMBL/GenBank/DDBJ whole genome shotgun (WGS) entry which is preliminary data.</text>
</comment>
<gene>
    <name evidence="1" type="ORF">ACCI51_06705</name>
</gene>
<keyword evidence="2" id="KW-1185">Reference proteome</keyword>
<dbReference type="EMBL" id="JBGMEL010000005">
    <property type="protein sequence ID" value="MFA0790231.1"/>
    <property type="molecule type" value="Genomic_DNA"/>
</dbReference>
<dbReference type="Proteomes" id="UP001569414">
    <property type="component" value="Unassembled WGS sequence"/>
</dbReference>